<dbReference type="GO" id="GO:0052915">
    <property type="term" value="F:23S rRNA (guanine(2445)-N(2))-methyltransferase activity"/>
    <property type="evidence" value="ECO:0007669"/>
    <property type="project" value="UniProtKB-UniRule"/>
</dbReference>
<protein>
    <recommendedName>
        <fullName evidence="7">Ribosomal RNA large subunit methyltransferase K/L</fullName>
    </recommendedName>
    <domain>
        <recommendedName>
            <fullName evidence="7">23S rRNA m2G2445 methyltransferase</fullName>
            <ecNumber evidence="7">2.1.1.173</ecNumber>
        </recommendedName>
        <alternativeName>
            <fullName evidence="7">rRNA (guanine-N(2)-)-methyltransferase RlmL</fullName>
        </alternativeName>
    </domain>
    <domain>
        <recommendedName>
            <fullName evidence="7">23S rRNA m7G2069 methyltransferase</fullName>
            <ecNumber evidence="7">2.1.1.264</ecNumber>
        </recommendedName>
        <alternativeName>
            <fullName evidence="7">rRNA (guanine-N(7)-)-methyltransferase RlmK</fullName>
        </alternativeName>
    </domain>
</protein>
<dbReference type="InterPro" id="IPR002052">
    <property type="entry name" value="DNA_methylase_N6_adenine_CS"/>
</dbReference>
<dbReference type="HAMAP" id="MF_01858">
    <property type="entry name" value="23SrRNA_methyltr_KL"/>
    <property type="match status" value="1"/>
</dbReference>
<dbReference type="Gene3D" id="3.30.750.80">
    <property type="entry name" value="RNA methyltransferase domain (HRMD) like"/>
    <property type="match status" value="1"/>
</dbReference>
<evidence type="ECO:0000256" key="1">
    <source>
        <dbReference type="ARBA" id="ARBA00022490"/>
    </source>
</evidence>
<dbReference type="GO" id="GO:0070043">
    <property type="term" value="F:rRNA (guanine-N7-)-methyltransferase activity"/>
    <property type="evidence" value="ECO:0007669"/>
    <property type="project" value="UniProtKB-UniRule"/>
</dbReference>
<dbReference type="EC" id="2.1.1.173" evidence="7"/>
<evidence type="ECO:0000256" key="8">
    <source>
        <dbReference type="PROSITE-ProRule" id="PRU00529"/>
    </source>
</evidence>
<feature type="domain" description="THUMP" evidence="10">
    <location>
        <begin position="42"/>
        <end position="153"/>
    </location>
</feature>
<dbReference type="InterPro" id="IPR019614">
    <property type="entry name" value="SAM-dep_methyl-trfase"/>
</dbReference>
<dbReference type="GO" id="GO:0005737">
    <property type="term" value="C:cytoplasm"/>
    <property type="evidence" value="ECO:0007669"/>
    <property type="project" value="UniProtKB-SubCell"/>
</dbReference>
<organism evidence="11 12">
    <name type="scientific">Pseudoxanthomonas suwonensis</name>
    <dbReference type="NCBI Taxonomy" id="314722"/>
    <lineage>
        <taxon>Bacteria</taxon>
        <taxon>Pseudomonadati</taxon>
        <taxon>Pseudomonadota</taxon>
        <taxon>Gammaproteobacteria</taxon>
        <taxon>Lysobacterales</taxon>
        <taxon>Lysobacteraceae</taxon>
        <taxon>Pseudoxanthomonas</taxon>
    </lineage>
</organism>
<dbReference type="Pfam" id="PF01170">
    <property type="entry name" value="UPF0020"/>
    <property type="match status" value="1"/>
</dbReference>
<dbReference type="OrthoDB" id="9809404at2"/>
<feature type="region of interest" description="Disordered" evidence="9">
    <location>
        <begin position="280"/>
        <end position="300"/>
    </location>
</feature>
<keyword evidence="4 7" id="KW-0808">Transferase</keyword>
<reference evidence="11 12" key="1">
    <citation type="journal article" date="2015" name="Genome Announc.">
        <title>Complete Genome Sequence of Pseudoxanthomonas suwonensis Strain J1, a Cellulose-Degrading Bacterium Isolated from Leaf- and Wood-Enriched Soil.</title>
        <authorList>
            <person name="Hou L."/>
            <person name="Jiang J."/>
            <person name="Xu Z."/>
            <person name="Zhou Y."/>
            <person name="Leung F.C."/>
        </authorList>
    </citation>
    <scope>NUCLEOTIDE SEQUENCE [LARGE SCALE GENOMIC DNA]</scope>
    <source>
        <strain evidence="11 12">J1</strain>
    </source>
</reference>
<evidence type="ECO:0000313" key="12">
    <source>
        <dbReference type="Proteomes" id="UP000033067"/>
    </source>
</evidence>
<comment type="similarity">
    <text evidence="7">Belongs to the methyltransferase superfamily. RlmKL family.</text>
</comment>
<evidence type="ECO:0000313" key="11">
    <source>
        <dbReference type="EMBL" id="AKC85822.1"/>
    </source>
</evidence>
<gene>
    <name evidence="7" type="primary">rlmL</name>
    <name evidence="11" type="ORF">WQ53_02635</name>
</gene>
<evidence type="ECO:0000256" key="7">
    <source>
        <dbReference type="HAMAP-Rule" id="MF_01858"/>
    </source>
</evidence>
<dbReference type="Gene3D" id="3.40.50.150">
    <property type="entry name" value="Vaccinia Virus protein VP39"/>
    <property type="match status" value="3"/>
</dbReference>
<keyword evidence="1 7" id="KW-0963">Cytoplasm</keyword>
<evidence type="ECO:0000256" key="9">
    <source>
        <dbReference type="SAM" id="MobiDB-lite"/>
    </source>
</evidence>
<dbReference type="FunFam" id="3.30.750.80:FF:000003">
    <property type="entry name" value="Ribosomal RNA large subunit methyltransferase K/L"/>
    <property type="match status" value="1"/>
</dbReference>
<dbReference type="Pfam" id="PF02926">
    <property type="entry name" value="THUMP"/>
    <property type="match status" value="1"/>
</dbReference>
<feature type="region of interest" description="Disordered" evidence="9">
    <location>
        <begin position="236"/>
        <end position="261"/>
    </location>
</feature>
<dbReference type="InterPro" id="IPR054170">
    <property type="entry name" value="RlmL_1st"/>
</dbReference>
<dbReference type="GO" id="GO:0003723">
    <property type="term" value="F:RNA binding"/>
    <property type="evidence" value="ECO:0007669"/>
    <property type="project" value="UniProtKB-UniRule"/>
</dbReference>
<keyword evidence="12" id="KW-1185">Reference proteome</keyword>
<dbReference type="Pfam" id="PF22020">
    <property type="entry name" value="RlmL_1st"/>
    <property type="match status" value="1"/>
</dbReference>
<dbReference type="SUPFAM" id="SSF53335">
    <property type="entry name" value="S-adenosyl-L-methionine-dependent methyltransferases"/>
    <property type="match status" value="2"/>
</dbReference>
<dbReference type="Pfam" id="PF10672">
    <property type="entry name" value="Methyltrans_SAM"/>
    <property type="match status" value="1"/>
</dbReference>
<dbReference type="CDD" id="cd11715">
    <property type="entry name" value="THUMP_AdoMetMT"/>
    <property type="match status" value="1"/>
</dbReference>
<comment type="function">
    <text evidence="7">Specifically methylates the guanine in position 2445 (m2G2445) and the guanine in position 2069 (m7G2069) of 23S rRNA.</text>
</comment>
<comment type="catalytic activity">
    <reaction evidence="7">
        <text>guanosine(2445) in 23S rRNA + S-adenosyl-L-methionine = N(2)-methylguanosine(2445) in 23S rRNA + S-adenosyl-L-homocysteine + H(+)</text>
        <dbReference type="Rhea" id="RHEA:42740"/>
        <dbReference type="Rhea" id="RHEA-COMP:10215"/>
        <dbReference type="Rhea" id="RHEA-COMP:10216"/>
        <dbReference type="ChEBI" id="CHEBI:15378"/>
        <dbReference type="ChEBI" id="CHEBI:57856"/>
        <dbReference type="ChEBI" id="CHEBI:59789"/>
        <dbReference type="ChEBI" id="CHEBI:74269"/>
        <dbReference type="ChEBI" id="CHEBI:74481"/>
        <dbReference type="EC" id="2.1.1.173"/>
    </reaction>
</comment>
<name>A0A0E3Z030_9GAMM</name>
<evidence type="ECO:0000256" key="6">
    <source>
        <dbReference type="ARBA" id="ARBA00022884"/>
    </source>
</evidence>
<dbReference type="KEGG" id="psuw:WQ53_02635"/>
<comment type="subcellular location">
    <subcellularLocation>
        <location evidence="7">Cytoplasm</location>
    </subcellularLocation>
</comment>
<dbReference type="PANTHER" id="PTHR47313:SF1">
    <property type="entry name" value="RIBOSOMAL RNA LARGE SUBUNIT METHYLTRANSFERASE K_L"/>
    <property type="match status" value="1"/>
</dbReference>
<evidence type="ECO:0000256" key="4">
    <source>
        <dbReference type="ARBA" id="ARBA00022679"/>
    </source>
</evidence>
<sequence>MKFFVSCAKGLEYLLADELVALGAEKATATIAGANAEGTLADAQRAVLWSRLASRVLWPLAAFDCPDEQALYAGAAALPWHEHLREGDTLAVDAHVSGETITHARFAAQRVKDAVVDVFRAQGLERPSVDVEAPGLRLNLSLRKGRATLSVDLGGGPLHRRGWRASAHEAPLKENLAAAVLLRGGWPALYTEGGALLDPMCGSGTLLVEGALMAADVAPGLGRMGDVVALDAGDSTAGSAGAANGADATAAGSAPVGGVSTAGSPWQAAMAKLAPDAPDAPGVAAGDMRAPPEASAASAAAPLPTRWTGFDAAGWSALVDEARARAHTGMAALRPAFHGSDVDPQAIAAARANAQAAGVAGAIAFEVRDIDALPALPEPRGLVVCNPPYDRRLAADGALYRRLGAALQRAVPGWRASLLCGDAELAHATGLRAAKKYQLFNGALECALIVCDPVQLPAREDAAARALSEGAQMVANRLQRNLRKLKNWRSGEGVTCYRAYDADIPEYASAIDVYAEDGGAQRTFLHVQEYAPPAEIPEADVRRRRNELLAAARETFAVPAERVALKTRERGKGGSKYGNFRQQGERFAVREHGARLWVNLFDYLDTGLFLDHRPLRRRMAAEAKGRRFLNLFCYTGVASVQAAVAGAASTTSVDLSATYLQWCADNLALNGLGGTAHRLVQADAVAWLEAERSRYDVIFCDPPTFSNSARADDFDVQREHVRLLRAAVARLVPDGVLYFSNNFRRFRLDADAVAQFAECEEISAGTIPPDFERNARIHRAWRLRHPLG</sequence>
<evidence type="ECO:0000256" key="3">
    <source>
        <dbReference type="ARBA" id="ARBA00022603"/>
    </source>
</evidence>
<dbReference type="PATRIC" id="fig|314722.6.peg.548"/>
<dbReference type="Proteomes" id="UP000033067">
    <property type="component" value="Chromosome"/>
</dbReference>
<keyword evidence="5 7" id="KW-0949">S-adenosyl-L-methionine</keyword>
<keyword evidence="6 8" id="KW-0694">RNA-binding</keyword>
<dbReference type="PROSITE" id="PS51165">
    <property type="entry name" value="THUMP"/>
    <property type="match status" value="1"/>
</dbReference>
<dbReference type="PANTHER" id="PTHR47313">
    <property type="entry name" value="RIBOSOMAL RNA LARGE SUBUNIT METHYLTRANSFERASE K/L"/>
    <property type="match status" value="1"/>
</dbReference>
<dbReference type="InterPro" id="IPR000241">
    <property type="entry name" value="RlmKL-like_Mtase"/>
</dbReference>
<dbReference type="InterPro" id="IPR017244">
    <property type="entry name" value="23SrRNA_methyltr_KL"/>
</dbReference>
<dbReference type="InterPro" id="IPR004114">
    <property type="entry name" value="THUMP_dom"/>
</dbReference>
<evidence type="ECO:0000256" key="5">
    <source>
        <dbReference type="ARBA" id="ARBA00022691"/>
    </source>
</evidence>
<accession>A0A0E3Z030</accession>
<feature type="compositionally biased region" description="Low complexity" evidence="9">
    <location>
        <begin position="236"/>
        <end position="254"/>
    </location>
</feature>
<comment type="catalytic activity">
    <reaction evidence="7">
        <text>guanosine(2069) in 23S rRNA + S-adenosyl-L-methionine = N(2)-methylguanosine(2069) in 23S rRNA + S-adenosyl-L-homocysteine + H(+)</text>
        <dbReference type="Rhea" id="RHEA:43772"/>
        <dbReference type="Rhea" id="RHEA-COMP:10688"/>
        <dbReference type="Rhea" id="RHEA-COMP:10689"/>
        <dbReference type="ChEBI" id="CHEBI:15378"/>
        <dbReference type="ChEBI" id="CHEBI:57856"/>
        <dbReference type="ChEBI" id="CHEBI:59789"/>
        <dbReference type="ChEBI" id="CHEBI:74269"/>
        <dbReference type="ChEBI" id="CHEBI:74481"/>
        <dbReference type="EC" id="2.1.1.264"/>
    </reaction>
</comment>
<dbReference type="EMBL" id="CP011144">
    <property type="protein sequence ID" value="AKC85822.1"/>
    <property type="molecule type" value="Genomic_DNA"/>
</dbReference>
<dbReference type="RefSeq" id="WP_052630142.1">
    <property type="nucleotide sequence ID" value="NZ_CP011144.1"/>
</dbReference>
<dbReference type="InterPro" id="IPR029063">
    <property type="entry name" value="SAM-dependent_MTases_sf"/>
</dbReference>
<dbReference type="AlphaFoldDB" id="A0A0E3Z030"/>
<evidence type="ECO:0000256" key="2">
    <source>
        <dbReference type="ARBA" id="ARBA00022552"/>
    </source>
</evidence>
<dbReference type="PROSITE" id="PS00092">
    <property type="entry name" value="N6_MTASE"/>
    <property type="match status" value="1"/>
</dbReference>
<dbReference type="EC" id="2.1.1.264" evidence="7"/>
<dbReference type="Gene3D" id="3.30.2130.30">
    <property type="match status" value="1"/>
</dbReference>
<dbReference type="NCBIfam" id="NF008748">
    <property type="entry name" value="PRK11783.1"/>
    <property type="match status" value="1"/>
</dbReference>
<dbReference type="SMART" id="SM00981">
    <property type="entry name" value="THUMP"/>
    <property type="match status" value="1"/>
</dbReference>
<dbReference type="CDD" id="cd02440">
    <property type="entry name" value="AdoMet_MTases"/>
    <property type="match status" value="1"/>
</dbReference>
<evidence type="ECO:0000259" key="10">
    <source>
        <dbReference type="PROSITE" id="PS51165"/>
    </source>
</evidence>
<keyword evidence="2 7" id="KW-0698">rRNA processing</keyword>
<dbReference type="PIRSF" id="PIRSF037618">
    <property type="entry name" value="RNA_Mtase_bacteria_prd"/>
    <property type="match status" value="1"/>
</dbReference>
<keyword evidence="3 7" id="KW-0489">Methyltransferase</keyword>
<proteinExistence type="inferred from homology"/>